<name>A0A371CIB4_9APHY</name>
<sequence>FDVEKRKQGAAVQAAEDEIAALLKDIDLYDIGLNLPAGTDAGQDDNEDGFVDEREEMDEDEREELDKSILPVKLVLTKIRTVAYKISFSSTILLPAWHAIVESLELPSRVLPRDVRTRWNSTFQMLDVALKYRKAFDEITESKKYDL</sequence>
<dbReference type="PANTHER" id="PTHR46481:SF10">
    <property type="entry name" value="ZINC FINGER BED DOMAIN-CONTAINING PROTEIN 39"/>
    <property type="match status" value="1"/>
</dbReference>
<evidence type="ECO:0000256" key="2">
    <source>
        <dbReference type="ARBA" id="ARBA00022723"/>
    </source>
</evidence>
<dbReference type="SUPFAM" id="SSF53098">
    <property type="entry name" value="Ribonuclease H-like"/>
    <property type="match status" value="1"/>
</dbReference>
<reference evidence="7 8" key="1">
    <citation type="journal article" date="2018" name="Biotechnol. Biofuels">
        <title>Integrative visual omics of the white-rot fungus Polyporus brumalis exposes the biotechnological potential of its oxidative enzymes for delignifying raw plant biomass.</title>
        <authorList>
            <person name="Miyauchi S."/>
            <person name="Rancon A."/>
            <person name="Drula E."/>
            <person name="Hage H."/>
            <person name="Chaduli D."/>
            <person name="Favel A."/>
            <person name="Grisel S."/>
            <person name="Henrissat B."/>
            <person name="Herpoel-Gimbert I."/>
            <person name="Ruiz-Duenas F.J."/>
            <person name="Chevret D."/>
            <person name="Hainaut M."/>
            <person name="Lin J."/>
            <person name="Wang M."/>
            <person name="Pangilinan J."/>
            <person name="Lipzen A."/>
            <person name="Lesage-Meessen L."/>
            <person name="Navarro D."/>
            <person name="Riley R."/>
            <person name="Grigoriev I.V."/>
            <person name="Zhou S."/>
            <person name="Raouche S."/>
            <person name="Rosso M.N."/>
        </authorList>
    </citation>
    <scope>NUCLEOTIDE SEQUENCE [LARGE SCALE GENOMIC DNA]</scope>
    <source>
        <strain evidence="7 8">BRFM 1820</strain>
    </source>
</reference>
<dbReference type="PANTHER" id="PTHR46481">
    <property type="entry name" value="ZINC FINGER BED DOMAIN-CONTAINING PROTEIN 4"/>
    <property type="match status" value="1"/>
</dbReference>
<evidence type="ECO:0000256" key="3">
    <source>
        <dbReference type="ARBA" id="ARBA00022771"/>
    </source>
</evidence>
<keyword evidence="4" id="KW-0862">Zinc</keyword>
<evidence type="ECO:0000313" key="7">
    <source>
        <dbReference type="EMBL" id="RDX40000.1"/>
    </source>
</evidence>
<feature type="non-terminal residue" evidence="7">
    <location>
        <position position="1"/>
    </location>
</feature>
<gene>
    <name evidence="7" type="ORF">OH76DRAFT_1297702</name>
</gene>
<evidence type="ECO:0000256" key="4">
    <source>
        <dbReference type="ARBA" id="ARBA00022833"/>
    </source>
</evidence>
<comment type="subcellular location">
    <subcellularLocation>
        <location evidence="1">Nucleus</location>
    </subcellularLocation>
</comment>
<dbReference type="GO" id="GO:0005634">
    <property type="term" value="C:nucleus"/>
    <property type="evidence" value="ECO:0007669"/>
    <property type="project" value="UniProtKB-SubCell"/>
</dbReference>
<dbReference type="OrthoDB" id="2797375at2759"/>
<protein>
    <recommendedName>
        <fullName evidence="9">HAT C-terminal dimerisation domain-containing protein</fullName>
    </recommendedName>
</protein>
<keyword evidence="2" id="KW-0479">Metal-binding</keyword>
<dbReference type="InterPro" id="IPR012337">
    <property type="entry name" value="RNaseH-like_sf"/>
</dbReference>
<evidence type="ECO:0008006" key="9">
    <source>
        <dbReference type="Google" id="ProtNLM"/>
    </source>
</evidence>
<evidence type="ECO:0000313" key="8">
    <source>
        <dbReference type="Proteomes" id="UP000256964"/>
    </source>
</evidence>
<dbReference type="GO" id="GO:0008270">
    <property type="term" value="F:zinc ion binding"/>
    <property type="evidence" value="ECO:0007669"/>
    <property type="project" value="UniProtKB-KW"/>
</dbReference>
<dbReference type="AlphaFoldDB" id="A0A371CIB4"/>
<keyword evidence="5" id="KW-0539">Nucleus</keyword>
<feature type="compositionally biased region" description="Acidic residues" evidence="6">
    <location>
        <begin position="42"/>
        <end position="62"/>
    </location>
</feature>
<proteinExistence type="predicted"/>
<keyword evidence="8" id="KW-1185">Reference proteome</keyword>
<evidence type="ECO:0000256" key="1">
    <source>
        <dbReference type="ARBA" id="ARBA00004123"/>
    </source>
</evidence>
<feature type="region of interest" description="Disordered" evidence="6">
    <location>
        <begin position="35"/>
        <end position="62"/>
    </location>
</feature>
<dbReference type="InterPro" id="IPR052035">
    <property type="entry name" value="ZnF_BED_domain_contain"/>
</dbReference>
<organism evidence="7 8">
    <name type="scientific">Lentinus brumalis</name>
    <dbReference type="NCBI Taxonomy" id="2498619"/>
    <lineage>
        <taxon>Eukaryota</taxon>
        <taxon>Fungi</taxon>
        <taxon>Dikarya</taxon>
        <taxon>Basidiomycota</taxon>
        <taxon>Agaricomycotina</taxon>
        <taxon>Agaricomycetes</taxon>
        <taxon>Polyporales</taxon>
        <taxon>Polyporaceae</taxon>
        <taxon>Lentinus</taxon>
    </lineage>
</organism>
<dbReference type="Proteomes" id="UP000256964">
    <property type="component" value="Unassembled WGS sequence"/>
</dbReference>
<keyword evidence="3" id="KW-0863">Zinc-finger</keyword>
<accession>A0A371CIB4</accession>
<feature type="non-terminal residue" evidence="7">
    <location>
        <position position="147"/>
    </location>
</feature>
<evidence type="ECO:0000256" key="6">
    <source>
        <dbReference type="SAM" id="MobiDB-lite"/>
    </source>
</evidence>
<dbReference type="EMBL" id="KZ857601">
    <property type="protein sequence ID" value="RDX40000.1"/>
    <property type="molecule type" value="Genomic_DNA"/>
</dbReference>
<evidence type="ECO:0000256" key="5">
    <source>
        <dbReference type="ARBA" id="ARBA00023242"/>
    </source>
</evidence>